<proteinExistence type="predicted"/>
<dbReference type="AlphaFoldDB" id="A0A927AZN8"/>
<comment type="caution">
    <text evidence="2">The sequence shown here is derived from an EMBL/GenBank/DDBJ whole genome shotgun (WGS) entry which is preliminary data.</text>
</comment>
<keyword evidence="1" id="KW-1133">Transmembrane helix</keyword>
<sequence>MNRLLSIVRPVLLSDFLPQRVRLPRLFSGWVHPKMLRLFLITTGLFALELYLVIKFFF</sequence>
<keyword evidence="1" id="KW-0472">Membrane</keyword>
<evidence type="ECO:0000313" key="3">
    <source>
        <dbReference type="Proteomes" id="UP000653797"/>
    </source>
</evidence>
<gene>
    <name evidence="2" type="ORF">IC230_07300</name>
</gene>
<protein>
    <submittedName>
        <fullName evidence="2">Uncharacterized protein</fullName>
    </submittedName>
</protein>
<dbReference type="EMBL" id="JACXAA010000002">
    <property type="protein sequence ID" value="MBD2752688.1"/>
    <property type="molecule type" value="Genomic_DNA"/>
</dbReference>
<accession>A0A927AZN8</accession>
<reference evidence="2" key="1">
    <citation type="submission" date="2020-09" db="EMBL/GenBank/DDBJ databases">
        <authorList>
            <person name="Kim M.K."/>
        </authorList>
    </citation>
    <scope>NUCLEOTIDE SEQUENCE</scope>
    <source>
        <strain evidence="2">BT704</strain>
    </source>
</reference>
<dbReference type="RefSeq" id="WP_191038314.1">
    <property type="nucleotide sequence ID" value="NZ_JACXAA010000002.1"/>
</dbReference>
<dbReference type="Proteomes" id="UP000653797">
    <property type="component" value="Unassembled WGS sequence"/>
</dbReference>
<feature type="transmembrane region" description="Helical" evidence="1">
    <location>
        <begin position="35"/>
        <end position="54"/>
    </location>
</feature>
<organism evidence="2 3">
    <name type="scientific">Spirosoma validum</name>
    <dbReference type="NCBI Taxonomy" id="2771355"/>
    <lineage>
        <taxon>Bacteria</taxon>
        <taxon>Pseudomonadati</taxon>
        <taxon>Bacteroidota</taxon>
        <taxon>Cytophagia</taxon>
        <taxon>Cytophagales</taxon>
        <taxon>Cytophagaceae</taxon>
        <taxon>Spirosoma</taxon>
    </lineage>
</organism>
<name>A0A927AZN8_9BACT</name>
<keyword evidence="3" id="KW-1185">Reference proteome</keyword>
<keyword evidence="1" id="KW-0812">Transmembrane</keyword>
<evidence type="ECO:0000256" key="1">
    <source>
        <dbReference type="SAM" id="Phobius"/>
    </source>
</evidence>
<evidence type="ECO:0000313" key="2">
    <source>
        <dbReference type="EMBL" id="MBD2752688.1"/>
    </source>
</evidence>